<sequence length="206" mass="23246">MDPSDDELPLPEPGLQRRTLASRLDVWEHFERGEGKLQENESSLRDVQVLRKGQRQSPEATWRTVLPCQARARMFSCTAACQNLIKLWTLNNLRPGKEQLKARLKPPTTQGSLMGFVDRPLTTSEKCQFETLLASAFLDFKDRISRAVSNIDTVFSRQPTVTLTFVSFKNVYKNKLLGSVAVIRTGNGTENHIFGENITDVSYTGD</sequence>
<protein>
    <submittedName>
        <fullName evidence="1">Uncharacterized protein</fullName>
    </submittedName>
</protein>
<name>A0A1D1UVD5_RAMVA</name>
<evidence type="ECO:0000313" key="1">
    <source>
        <dbReference type="EMBL" id="GAU93619.1"/>
    </source>
</evidence>
<comment type="caution">
    <text evidence="1">The sequence shown here is derived from an EMBL/GenBank/DDBJ whole genome shotgun (WGS) entry which is preliminary data.</text>
</comment>
<dbReference type="Proteomes" id="UP000186922">
    <property type="component" value="Unassembled WGS sequence"/>
</dbReference>
<accession>A0A1D1UVD5</accession>
<organism evidence="1 2">
    <name type="scientific">Ramazzottius varieornatus</name>
    <name type="common">Water bear</name>
    <name type="synonym">Tardigrade</name>
    <dbReference type="NCBI Taxonomy" id="947166"/>
    <lineage>
        <taxon>Eukaryota</taxon>
        <taxon>Metazoa</taxon>
        <taxon>Ecdysozoa</taxon>
        <taxon>Tardigrada</taxon>
        <taxon>Eutardigrada</taxon>
        <taxon>Parachela</taxon>
        <taxon>Hypsibioidea</taxon>
        <taxon>Ramazzottiidae</taxon>
        <taxon>Ramazzottius</taxon>
    </lineage>
</organism>
<dbReference type="AlphaFoldDB" id="A0A1D1UVD5"/>
<keyword evidence="2" id="KW-1185">Reference proteome</keyword>
<reference evidence="1 2" key="1">
    <citation type="journal article" date="2016" name="Nat. Commun.">
        <title>Extremotolerant tardigrade genome and improved radiotolerance of human cultured cells by tardigrade-unique protein.</title>
        <authorList>
            <person name="Hashimoto T."/>
            <person name="Horikawa D.D."/>
            <person name="Saito Y."/>
            <person name="Kuwahara H."/>
            <person name="Kozuka-Hata H."/>
            <person name="Shin-I T."/>
            <person name="Minakuchi Y."/>
            <person name="Ohishi K."/>
            <person name="Motoyama A."/>
            <person name="Aizu T."/>
            <person name="Enomoto A."/>
            <person name="Kondo K."/>
            <person name="Tanaka S."/>
            <person name="Hara Y."/>
            <person name="Koshikawa S."/>
            <person name="Sagara H."/>
            <person name="Miura T."/>
            <person name="Yokobori S."/>
            <person name="Miyagawa K."/>
            <person name="Suzuki Y."/>
            <person name="Kubo T."/>
            <person name="Oyama M."/>
            <person name="Kohara Y."/>
            <person name="Fujiyama A."/>
            <person name="Arakawa K."/>
            <person name="Katayama T."/>
            <person name="Toyoda A."/>
            <person name="Kunieda T."/>
        </authorList>
    </citation>
    <scope>NUCLEOTIDE SEQUENCE [LARGE SCALE GENOMIC DNA]</scope>
    <source>
        <strain evidence="1 2">YOKOZUNA-1</strain>
    </source>
</reference>
<proteinExistence type="predicted"/>
<evidence type="ECO:0000313" key="2">
    <source>
        <dbReference type="Proteomes" id="UP000186922"/>
    </source>
</evidence>
<dbReference type="EMBL" id="BDGG01000002">
    <property type="protein sequence ID" value="GAU93619.1"/>
    <property type="molecule type" value="Genomic_DNA"/>
</dbReference>
<gene>
    <name evidence="1" type="primary">RvY_05534-1</name>
    <name evidence="1" type="synonym">RvY_05534.1</name>
    <name evidence="1" type="ORF">RvY_05534</name>
</gene>